<protein>
    <submittedName>
        <fullName evidence="2">Uncharacterized protein</fullName>
    </submittedName>
</protein>
<dbReference type="Proteomes" id="UP000654075">
    <property type="component" value="Unassembled WGS sequence"/>
</dbReference>
<evidence type="ECO:0000313" key="2">
    <source>
        <dbReference type="EMBL" id="CAE8600965.1"/>
    </source>
</evidence>
<dbReference type="EMBL" id="CAJNNV010012663">
    <property type="protein sequence ID" value="CAE8600965.1"/>
    <property type="molecule type" value="Genomic_DNA"/>
</dbReference>
<comment type="caution">
    <text evidence="2">The sequence shown here is derived from an EMBL/GenBank/DDBJ whole genome shotgun (WGS) entry which is preliminary data.</text>
</comment>
<keyword evidence="3" id="KW-1185">Reference proteome</keyword>
<evidence type="ECO:0000313" key="3">
    <source>
        <dbReference type="Proteomes" id="UP000654075"/>
    </source>
</evidence>
<accession>A0A813ET84</accession>
<evidence type="ECO:0000256" key="1">
    <source>
        <dbReference type="SAM" id="MobiDB-lite"/>
    </source>
</evidence>
<sequence length="235" mass="25621">MCTNPPDAVEHKDPVVLRRFTTQYAAAGFDRFFDITYDLPTSADWHPLVCFIAKPEAYTVPAAEACMKLNTAVLVNQNVGSFVAIFDLRELVMQPIKVMLLLSRWMKAYAELIDWKLVAASVILTGGIKGYMTRAAAHTVMTVVPTTAKFNICFALPEAMEFLDSLETSSSPGGPARKTHEKLRLLSCKNGVRMASRAGVGPPLQTDESNDGSSSGKSTADPGWDHPDDCSTFSI</sequence>
<name>A0A813ET84_POLGL</name>
<dbReference type="AlphaFoldDB" id="A0A813ET84"/>
<organism evidence="2 3">
    <name type="scientific">Polarella glacialis</name>
    <name type="common">Dinoflagellate</name>
    <dbReference type="NCBI Taxonomy" id="89957"/>
    <lineage>
        <taxon>Eukaryota</taxon>
        <taxon>Sar</taxon>
        <taxon>Alveolata</taxon>
        <taxon>Dinophyceae</taxon>
        <taxon>Suessiales</taxon>
        <taxon>Suessiaceae</taxon>
        <taxon>Polarella</taxon>
    </lineage>
</organism>
<gene>
    <name evidence="2" type="ORF">PGLA1383_LOCUS19264</name>
</gene>
<reference evidence="2" key="1">
    <citation type="submission" date="2021-02" db="EMBL/GenBank/DDBJ databases">
        <authorList>
            <person name="Dougan E. K."/>
            <person name="Rhodes N."/>
            <person name="Thang M."/>
            <person name="Chan C."/>
        </authorList>
    </citation>
    <scope>NUCLEOTIDE SEQUENCE</scope>
</reference>
<feature type="region of interest" description="Disordered" evidence="1">
    <location>
        <begin position="195"/>
        <end position="235"/>
    </location>
</feature>
<proteinExistence type="predicted"/>